<reference evidence="2 3" key="1">
    <citation type="submission" date="2019-03" db="EMBL/GenBank/DDBJ databases">
        <title>Freshwater and sediment microbial communities from various areas in North America, analyzing microbe dynamics in response to fracking.</title>
        <authorList>
            <person name="Lamendella R."/>
        </authorList>
    </citation>
    <scope>NUCLEOTIDE SEQUENCE [LARGE SCALE GENOMIC DNA]</scope>
    <source>
        <strain evidence="2 3">114D</strain>
    </source>
</reference>
<evidence type="ECO:0000313" key="2">
    <source>
        <dbReference type="EMBL" id="TDN99955.1"/>
    </source>
</evidence>
<dbReference type="EMBL" id="SNWI01000006">
    <property type="protein sequence ID" value="TDN99955.1"/>
    <property type="molecule type" value="Genomic_DNA"/>
</dbReference>
<accession>A0A4R6GYL2</accession>
<feature type="transmembrane region" description="Helical" evidence="1">
    <location>
        <begin position="28"/>
        <end position="48"/>
    </location>
</feature>
<proteinExistence type="predicted"/>
<keyword evidence="1" id="KW-1133">Transmembrane helix</keyword>
<protein>
    <submittedName>
        <fullName evidence="2">Uncharacterized protein</fullName>
    </submittedName>
</protein>
<dbReference type="Proteomes" id="UP000294848">
    <property type="component" value="Unassembled WGS sequence"/>
</dbReference>
<gene>
    <name evidence="2" type="ORF">DET52_106168</name>
</gene>
<sequence>MLQIKIFTLEILTAFSVLKLTNDTLNELWNIALIVVLRLLFFVFERKLKAYKERRRAK</sequence>
<name>A0A4R6GYL2_9BACT</name>
<dbReference type="AlphaFoldDB" id="A0A4R6GYL2"/>
<evidence type="ECO:0000256" key="1">
    <source>
        <dbReference type="SAM" id="Phobius"/>
    </source>
</evidence>
<organism evidence="2 3">
    <name type="scientific">Sunxiuqinia elliptica</name>
    <dbReference type="NCBI Taxonomy" id="655355"/>
    <lineage>
        <taxon>Bacteria</taxon>
        <taxon>Pseudomonadati</taxon>
        <taxon>Bacteroidota</taxon>
        <taxon>Bacteroidia</taxon>
        <taxon>Marinilabiliales</taxon>
        <taxon>Prolixibacteraceae</taxon>
        <taxon>Sunxiuqinia</taxon>
    </lineage>
</organism>
<keyword evidence="1" id="KW-0472">Membrane</keyword>
<comment type="caution">
    <text evidence="2">The sequence shown here is derived from an EMBL/GenBank/DDBJ whole genome shotgun (WGS) entry which is preliminary data.</text>
</comment>
<keyword evidence="1" id="KW-0812">Transmembrane</keyword>
<evidence type="ECO:0000313" key="3">
    <source>
        <dbReference type="Proteomes" id="UP000294848"/>
    </source>
</evidence>